<evidence type="ECO:0000256" key="2">
    <source>
        <dbReference type="ARBA" id="ARBA00022598"/>
    </source>
</evidence>
<comment type="caution">
    <text evidence="5">The sequence shown here is derived from an EMBL/GenBank/DDBJ whole genome shotgun (WGS) entry which is preliminary data.</text>
</comment>
<evidence type="ECO:0000313" key="6">
    <source>
        <dbReference type="Proteomes" id="UP000006023"/>
    </source>
</evidence>
<evidence type="ECO:0000256" key="1">
    <source>
        <dbReference type="ARBA" id="ARBA00006432"/>
    </source>
</evidence>
<organism evidence="5 6">
    <name type="scientific">Gordonia amarae NBRC 15530</name>
    <dbReference type="NCBI Taxonomy" id="1075090"/>
    <lineage>
        <taxon>Bacteria</taxon>
        <taxon>Bacillati</taxon>
        <taxon>Actinomycetota</taxon>
        <taxon>Actinomycetes</taxon>
        <taxon>Mycobacteriales</taxon>
        <taxon>Gordoniaceae</taxon>
        <taxon>Gordonia</taxon>
    </lineage>
</organism>
<dbReference type="PANTHER" id="PTHR43201">
    <property type="entry name" value="ACYL-COA SYNTHETASE"/>
    <property type="match status" value="1"/>
</dbReference>
<dbReference type="Pfam" id="PF00501">
    <property type="entry name" value="AMP-binding"/>
    <property type="match status" value="1"/>
</dbReference>
<evidence type="ECO:0000259" key="4">
    <source>
        <dbReference type="Pfam" id="PF13193"/>
    </source>
</evidence>
<dbReference type="FunFam" id="3.30.300.30:FF:000008">
    <property type="entry name" value="2,3-dihydroxybenzoate-AMP ligase"/>
    <property type="match status" value="1"/>
</dbReference>
<dbReference type="EMBL" id="BAED01000024">
    <property type="protein sequence ID" value="GAB04930.1"/>
    <property type="molecule type" value="Genomic_DNA"/>
</dbReference>
<gene>
    <name evidence="5" type="ORF">GOAMR_24_00550</name>
</gene>
<proteinExistence type="inferred from homology"/>
<accession>G7GMV5</accession>
<keyword evidence="2 5" id="KW-0436">Ligase</keyword>
<dbReference type="InterPro" id="IPR042099">
    <property type="entry name" value="ANL_N_sf"/>
</dbReference>
<sequence length="515" mass="54888">MVGMSLTQALHRSAQQKPDELYSICAGRTFTHQEALDRVSRIAGGLCALGVKPEDKVAILAQNSDLYLQCILATAWADALIVPVNTRWNRAEIADSLDEAGVGVLIVDDAFVELGHLLVSDVPGIAALVYAGAGESVDGLPSIDQMATDGPVIADAHRCGDQPLGLFYTGGTTGRSRGVVLSHNAVVTSALGFAAMRTIGTESVCMVSAPLFHLAQFSGWVAAALVGATQVVLPAFDPVAVMRLIQDHRITRAVLVPTMLHAVLNHPKAGDFDLSSLETVVYGGSPIAQATLDHAREFLPAAGFLQVYGMTEMAAVVTTLLPEDHVGDLTKSAGRAAPHALIRVLDPGSGRELPIGSVGEVVVQGANMMTEYWRRPEETAGVIRGGWLHTGDAGYLDERGYLFIVDRVKDMIVSGGENVYSVEVENAVAKHPAVSQVAVIGVPDDKWGERVHAIVVLRPEMSLELGELQNSCRQTIAGYKCPRSMTVVDSLPISPAGKILKRDLRKEFDALSLQR</sequence>
<feature type="domain" description="AMP-binding enzyme C-terminal" evidence="4">
    <location>
        <begin position="423"/>
        <end position="498"/>
    </location>
</feature>
<reference evidence="5 6" key="1">
    <citation type="submission" date="2011-11" db="EMBL/GenBank/DDBJ databases">
        <title>Whole genome shotgun sequence of Gordonia amarae NBRC 15530.</title>
        <authorList>
            <person name="Takarada H."/>
            <person name="Hosoyama A."/>
            <person name="Tsuchikane K."/>
            <person name="Katsumata H."/>
            <person name="Yamazaki S."/>
            <person name="Fujita N."/>
        </authorList>
    </citation>
    <scope>NUCLEOTIDE SEQUENCE [LARGE SCALE GENOMIC DNA]</scope>
    <source>
        <strain evidence="5 6">NBRC 15530</strain>
    </source>
</reference>
<evidence type="ECO:0000313" key="5">
    <source>
        <dbReference type="EMBL" id="GAB04930.1"/>
    </source>
</evidence>
<dbReference type="InterPro" id="IPR025110">
    <property type="entry name" value="AMP-bd_C"/>
</dbReference>
<protein>
    <submittedName>
        <fullName evidence="5">Putative fatty-acid--CoA ligase</fullName>
    </submittedName>
</protein>
<dbReference type="SUPFAM" id="SSF56801">
    <property type="entry name" value="Acetyl-CoA synthetase-like"/>
    <property type="match status" value="1"/>
</dbReference>
<name>G7GMV5_9ACTN</name>
<dbReference type="PROSITE" id="PS00455">
    <property type="entry name" value="AMP_BINDING"/>
    <property type="match status" value="1"/>
</dbReference>
<dbReference type="PANTHER" id="PTHR43201:SF32">
    <property type="entry name" value="2-SUCCINYLBENZOATE--COA LIGASE, CHLOROPLASTIC_PEROXISOMAL"/>
    <property type="match status" value="1"/>
</dbReference>
<dbReference type="InterPro" id="IPR045851">
    <property type="entry name" value="AMP-bd_C_sf"/>
</dbReference>
<dbReference type="InterPro" id="IPR000873">
    <property type="entry name" value="AMP-dep_synth/lig_dom"/>
</dbReference>
<dbReference type="eggNOG" id="COG0318">
    <property type="taxonomic scope" value="Bacteria"/>
</dbReference>
<dbReference type="InterPro" id="IPR020845">
    <property type="entry name" value="AMP-binding_CS"/>
</dbReference>
<dbReference type="Gene3D" id="3.40.50.12780">
    <property type="entry name" value="N-terminal domain of ligase-like"/>
    <property type="match status" value="1"/>
</dbReference>
<feature type="domain" description="AMP-dependent synthetase/ligase" evidence="3">
    <location>
        <begin position="11"/>
        <end position="373"/>
    </location>
</feature>
<dbReference type="STRING" id="1075090.GOAMR_24_00550"/>
<dbReference type="Proteomes" id="UP000006023">
    <property type="component" value="Unassembled WGS sequence"/>
</dbReference>
<comment type="similarity">
    <text evidence="1">Belongs to the ATP-dependent AMP-binding enzyme family.</text>
</comment>
<dbReference type="AlphaFoldDB" id="G7GMV5"/>
<dbReference type="Pfam" id="PF13193">
    <property type="entry name" value="AMP-binding_C"/>
    <property type="match status" value="1"/>
</dbReference>
<dbReference type="Gene3D" id="3.30.300.30">
    <property type="match status" value="1"/>
</dbReference>
<dbReference type="GO" id="GO:0031956">
    <property type="term" value="F:medium-chain fatty acid-CoA ligase activity"/>
    <property type="evidence" value="ECO:0007669"/>
    <property type="project" value="TreeGrafter"/>
</dbReference>
<evidence type="ECO:0000259" key="3">
    <source>
        <dbReference type="Pfam" id="PF00501"/>
    </source>
</evidence>
<dbReference type="GO" id="GO:0006631">
    <property type="term" value="P:fatty acid metabolic process"/>
    <property type="evidence" value="ECO:0007669"/>
    <property type="project" value="TreeGrafter"/>
</dbReference>
<keyword evidence="6" id="KW-1185">Reference proteome</keyword>